<dbReference type="GO" id="GO:0003779">
    <property type="term" value="F:actin binding"/>
    <property type="evidence" value="ECO:0007669"/>
    <property type="project" value="TreeGrafter"/>
</dbReference>
<feature type="region of interest" description="Disordered" evidence="3">
    <location>
        <begin position="72"/>
        <end position="130"/>
    </location>
</feature>
<dbReference type="InterPro" id="IPR051745">
    <property type="entry name" value="Intracell_Transport_Effector"/>
</dbReference>
<name>A0AAN8QDU6_9TELE</name>
<feature type="domain" description="Rab effector MyRIP/Melanophilin" evidence="4">
    <location>
        <begin position="263"/>
        <end position="320"/>
    </location>
</feature>
<feature type="compositionally biased region" description="Low complexity" evidence="3">
    <location>
        <begin position="218"/>
        <end position="231"/>
    </location>
</feature>
<dbReference type="Pfam" id="PF04698">
    <property type="entry name" value="Rab_eff_C"/>
    <property type="match status" value="1"/>
</dbReference>
<dbReference type="Pfam" id="PF15172">
    <property type="entry name" value="Prolactin_RP"/>
    <property type="match status" value="1"/>
</dbReference>
<dbReference type="GO" id="GO:0030864">
    <property type="term" value="C:cortical actin cytoskeleton"/>
    <property type="evidence" value="ECO:0007669"/>
    <property type="project" value="TreeGrafter"/>
</dbReference>
<evidence type="ECO:0000256" key="1">
    <source>
        <dbReference type="ARBA" id="ARBA00022771"/>
    </source>
</evidence>
<accession>A0AAN8QDU6</accession>
<keyword evidence="2" id="KW-0862">Zinc</keyword>
<keyword evidence="1" id="KW-0863">Zinc-finger</keyword>
<dbReference type="GO" id="GO:0008270">
    <property type="term" value="F:zinc ion binding"/>
    <property type="evidence" value="ECO:0007669"/>
    <property type="project" value="UniProtKB-KW"/>
</dbReference>
<proteinExistence type="predicted"/>
<organism evidence="5 6">
    <name type="scientific">Coregonus suidteri</name>
    <dbReference type="NCBI Taxonomy" id="861788"/>
    <lineage>
        <taxon>Eukaryota</taxon>
        <taxon>Metazoa</taxon>
        <taxon>Chordata</taxon>
        <taxon>Craniata</taxon>
        <taxon>Vertebrata</taxon>
        <taxon>Euteleostomi</taxon>
        <taxon>Actinopterygii</taxon>
        <taxon>Neopterygii</taxon>
        <taxon>Teleostei</taxon>
        <taxon>Protacanthopterygii</taxon>
        <taxon>Salmoniformes</taxon>
        <taxon>Salmonidae</taxon>
        <taxon>Coregoninae</taxon>
        <taxon>Coregonus</taxon>
    </lineage>
</organism>
<dbReference type="PANTHER" id="PTHR14555:SF1">
    <property type="entry name" value="MELANOPHILIN"/>
    <property type="match status" value="1"/>
</dbReference>
<evidence type="ECO:0000313" key="5">
    <source>
        <dbReference type="EMBL" id="KAK6292728.1"/>
    </source>
</evidence>
<keyword evidence="6" id="KW-1185">Reference proteome</keyword>
<dbReference type="EMBL" id="JAGTTL010000038">
    <property type="protein sequence ID" value="KAK6292728.1"/>
    <property type="molecule type" value="Genomic_DNA"/>
</dbReference>
<dbReference type="GO" id="GO:0005179">
    <property type="term" value="F:hormone activity"/>
    <property type="evidence" value="ECO:0007669"/>
    <property type="project" value="InterPro"/>
</dbReference>
<feature type="region of interest" description="Disordered" evidence="3">
    <location>
        <begin position="181"/>
        <end position="240"/>
    </location>
</feature>
<feature type="compositionally biased region" description="Polar residues" evidence="3">
    <location>
        <begin position="79"/>
        <end position="89"/>
    </location>
</feature>
<reference evidence="5 6" key="1">
    <citation type="submission" date="2021-04" db="EMBL/GenBank/DDBJ databases">
        <authorList>
            <person name="De Guttry C."/>
            <person name="Zahm M."/>
            <person name="Klopp C."/>
            <person name="Cabau C."/>
            <person name="Louis A."/>
            <person name="Berthelot C."/>
            <person name="Parey E."/>
            <person name="Roest Crollius H."/>
            <person name="Montfort J."/>
            <person name="Robinson-Rechavi M."/>
            <person name="Bucao C."/>
            <person name="Bouchez O."/>
            <person name="Gislard M."/>
            <person name="Lluch J."/>
            <person name="Milhes M."/>
            <person name="Lampietro C."/>
            <person name="Lopez Roques C."/>
            <person name="Donnadieu C."/>
            <person name="Braasch I."/>
            <person name="Desvignes T."/>
            <person name="Postlethwait J."/>
            <person name="Bobe J."/>
            <person name="Wedekind C."/>
            <person name="Guiguen Y."/>
        </authorList>
    </citation>
    <scope>NUCLEOTIDE SEQUENCE [LARGE SCALE GENOMIC DNA]</scope>
    <source>
        <strain evidence="5">Cs_M1</strain>
        <tissue evidence="5">Blood</tissue>
    </source>
</reference>
<gene>
    <name evidence="5" type="ORF">J4Q44_G00373130</name>
</gene>
<evidence type="ECO:0000313" key="6">
    <source>
        <dbReference type="Proteomes" id="UP001356427"/>
    </source>
</evidence>
<dbReference type="AlphaFoldDB" id="A0AAN8QDU6"/>
<dbReference type="PANTHER" id="PTHR14555">
    <property type="entry name" value="MYELIN-ASSOCIATED OLIGODENDROCYTIC BASIC PROTEIN MOBP -RELATED"/>
    <property type="match status" value="1"/>
</dbReference>
<dbReference type="InterPro" id="IPR006788">
    <property type="entry name" value="Myrip/Melanophilin"/>
</dbReference>
<keyword evidence="1" id="KW-0479">Metal-binding</keyword>
<protein>
    <recommendedName>
        <fullName evidence="4">Rab effector MyRIP/Melanophilin domain-containing protein</fullName>
    </recommendedName>
</protein>
<dbReference type="InterPro" id="IPR026194">
    <property type="entry name" value="PrRP"/>
</dbReference>
<feature type="region of interest" description="Disordered" evidence="3">
    <location>
        <begin position="318"/>
        <end position="338"/>
    </location>
</feature>
<dbReference type="Proteomes" id="UP001356427">
    <property type="component" value="Unassembled WGS sequence"/>
</dbReference>
<dbReference type="GO" id="GO:0017022">
    <property type="term" value="F:myosin binding"/>
    <property type="evidence" value="ECO:0007669"/>
    <property type="project" value="TreeGrafter"/>
</dbReference>
<evidence type="ECO:0000256" key="2">
    <source>
        <dbReference type="ARBA" id="ARBA00022833"/>
    </source>
</evidence>
<sequence length="505" mass="57264">MACMFQQILEEQGERDPEFNTEILHSRQMSLLDKPACFSEDGPPVYELSIRPDEVPYPGNWMMRARSFSRMSQSSSSSANNGHLRSSGQLYGLEDSEEEEEYQRLPSRRRSHFSSQESLNHGAPPQITELNRRMSVIEKLLNRLEQKVTSPYDQGQSCTSPLPQWEEVDLEELQLRQKLDQLTGNISDKGLSSEEDEPKRPLSPKDSPGRRRRLSGDVSPSVSLSRPSSRPGIMISPPINELLEPSEVQAYFSTGYSRSRREDSSLNRYRPTTTTELFELEGMVAMAAATVQSTVSEVTDIENKIAALSAAGMSVDMTRRKSAVPPQRRRSAYDLPTSEEEEFQRKSVNKGSLTKWKGPISSAPYPVWDNLKPDFLSTSFSVRLSILLYLRFLKPKDTWLFSTILTSAPAYDSVIDICMVTMRVCAVLYALMLLLSQTLSKTHVGYPQRSMEIRNPDIDASWYTGRGIRPVGRFGRRTTGRIQRLAIATHRLCVPNMDNEDWRTD</sequence>
<evidence type="ECO:0000259" key="4">
    <source>
        <dbReference type="Pfam" id="PF04698"/>
    </source>
</evidence>
<comment type="caution">
    <text evidence="5">The sequence shown here is derived from an EMBL/GenBank/DDBJ whole genome shotgun (WGS) entry which is preliminary data.</text>
</comment>
<evidence type="ECO:0000256" key="3">
    <source>
        <dbReference type="SAM" id="MobiDB-lite"/>
    </source>
</evidence>